<accession>A0A5C6MGQ6</accession>
<keyword evidence="3" id="KW-1185">Reference proteome</keyword>
<reference evidence="2 3" key="1">
    <citation type="submission" date="2019-08" db="EMBL/GenBank/DDBJ databases">
        <title>100 year-old enigma solved: identification of Planctomyces bekefii, the type genus and species of the phylum Planctomycetes.</title>
        <authorList>
            <person name="Svetlana D.N."/>
            <person name="Overmann J."/>
        </authorList>
    </citation>
    <scope>NUCLEOTIDE SEQUENCE [LARGE SCALE GENOMIC DNA]</scope>
    <source>
        <strain evidence="2">Phe10_nw2017</strain>
    </source>
</reference>
<organism evidence="2 3">
    <name type="scientific">Planctomyces bekefii</name>
    <dbReference type="NCBI Taxonomy" id="1653850"/>
    <lineage>
        <taxon>Bacteria</taxon>
        <taxon>Pseudomonadati</taxon>
        <taxon>Planctomycetota</taxon>
        <taxon>Planctomycetia</taxon>
        <taxon>Planctomycetales</taxon>
        <taxon>Planctomycetaceae</taxon>
        <taxon>Planctomyces</taxon>
    </lineage>
</organism>
<feature type="transmembrane region" description="Helical" evidence="1">
    <location>
        <begin position="6"/>
        <end position="22"/>
    </location>
</feature>
<evidence type="ECO:0000256" key="1">
    <source>
        <dbReference type="SAM" id="Phobius"/>
    </source>
</evidence>
<reference evidence="2 3" key="2">
    <citation type="submission" date="2019-08" db="EMBL/GenBank/DDBJ databases">
        <authorList>
            <person name="Henke P."/>
        </authorList>
    </citation>
    <scope>NUCLEOTIDE SEQUENCE [LARGE SCALE GENOMIC DNA]</scope>
    <source>
        <strain evidence="2">Phe10_nw2017</strain>
    </source>
</reference>
<gene>
    <name evidence="2" type="ORF">E3A20_03760</name>
</gene>
<keyword evidence="1" id="KW-1133">Transmembrane helix</keyword>
<feature type="non-terminal residue" evidence="2">
    <location>
        <position position="55"/>
    </location>
</feature>
<proteinExistence type="predicted"/>
<dbReference type="Proteomes" id="UP000321083">
    <property type="component" value="Unassembled WGS sequence"/>
</dbReference>
<evidence type="ECO:0000313" key="3">
    <source>
        <dbReference type="Proteomes" id="UP000321083"/>
    </source>
</evidence>
<dbReference type="EMBL" id="SRHE01000042">
    <property type="protein sequence ID" value="TWW12121.1"/>
    <property type="molecule type" value="Genomic_DNA"/>
</dbReference>
<evidence type="ECO:0000313" key="2">
    <source>
        <dbReference type="EMBL" id="TWW12121.1"/>
    </source>
</evidence>
<dbReference type="AlphaFoldDB" id="A0A5C6MGQ6"/>
<name>A0A5C6MGQ6_9PLAN</name>
<keyword evidence="1" id="KW-0812">Transmembrane</keyword>
<sequence>MFQRELWAWCVVCGVWCVVVVGESDAMGGYPKSDAQTPENMAATIYQALGLPREL</sequence>
<comment type="caution">
    <text evidence="2">The sequence shown here is derived from an EMBL/GenBank/DDBJ whole genome shotgun (WGS) entry which is preliminary data.</text>
</comment>
<keyword evidence="1" id="KW-0472">Membrane</keyword>
<protein>
    <submittedName>
        <fullName evidence="2">Uncharacterized protein</fullName>
    </submittedName>
</protein>